<evidence type="ECO:0000313" key="2">
    <source>
        <dbReference type="EMBL" id="GAA3870400.1"/>
    </source>
</evidence>
<comment type="caution">
    <text evidence="2">The sequence shown here is derived from an EMBL/GenBank/DDBJ whole genome shotgun (WGS) entry which is preliminary data.</text>
</comment>
<dbReference type="GO" id="GO:0016740">
    <property type="term" value="F:transferase activity"/>
    <property type="evidence" value="ECO:0007669"/>
    <property type="project" value="UniProtKB-KW"/>
</dbReference>
<organism evidence="2 3">
    <name type="scientific">Leifsonia kafniensis</name>
    <dbReference type="NCBI Taxonomy" id="475957"/>
    <lineage>
        <taxon>Bacteria</taxon>
        <taxon>Bacillati</taxon>
        <taxon>Actinomycetota</taxon>
        <taxon>Actinomycetes</taxon>
        <taxon>Micrococcales</taxon>
        <taxon>Microbacteriaceae</taxon>
        <taxon>Leifsonia</taxon>
    </lineage>
</organism>
<dbReference type="RefSeq" id="WP_345063409.1">
    <property type="nucleotide sequence ID" value="NZ_BAABCN010000002.1"/>
</dbReference>
<dbReference type="PANTHER" id="PTHR12215">
    <property type="entry name" value="PHOSPHOPANTETHEINE TRANSFERASE"/>
    <property type="match status" value="1"/>
</dbReference>
<evidence type="ECO:0000256" key="1">
    <source>
        <dbReference type="ARBA" id="ARBA00022679"/>
    </source>
</evidence>
<dbReference type="Proteomes" id="UP001501803">
    <property type="component" value="Unassembled WGS sequence"/>
</dbReference>
<protein>
    <submittedName>
        <fullName evidence="2">4'-phosphopantetheinyl transferase superfamily protein</fullName>
    </submittedName>
</protein>
<keyword evidence="3" id="KW-1185">Reference proteome</keyword>
<dbReference type="PANTHER" id="PTHR12215:SF10">
    <property type="entry name" value="L-AMINOADIPATE-SEMIALDEHYDE DEHYDROGENASE-PHOSPHOPANTETHEINYL TRANSFERASE"/>
    <property type="match status" value="1"/>
</dbReference>
<sequence>MSTLQLDTDSWMRWAEPAALVGGETRAIRLLSADERSRYATTLSASARERFLWGRLLLRELVAEQIGSRPAEVTIDARCTDCGGPHGRPVATGPSDDARALWLSVSACAGMVLVATSRGRPIGIDVEPCAVSTGQLQAIRQVAGDTEHPLRHWTRIEAVLKADGRGLRVDPRQVRVHTHGAELEGTLYRFAEPDFDPRFVLSSAFGPASGPAAGAGPG</sequence>
<accession>A0ABP7K9P4</accession>
<dbReference type="SUPFAM" id="SSF56214">
    <property type="entry name" value="4'-phosphopantetheinyl transferase"/>
    <property type="match status" value="2"/>
</dbReference>
<evidence type="ECO:0000313" key="3">
    <source>
        <dbReference type="Proteomes" id="UP001501803"/>
    </source>
</evidence>
<reference evidence="3" key="1">
    <citation type="journal article" date="2019" name="Int. J. Syst. Evol. Microbiol.">
        <title>The Global Catalogue of Microorganisms (GCM) 10K type strain sequencing project: providing services to taxonomists for standard genome sequencing and annotation.</title>
        <authorList>
            <consortium name="The Broad Institute Genomics Platform"/>
            <consortium name="The Broad Institute Genome Sequencing Center for Infectious Disease"/>
            <person name="Wu L."/>
            <person name="Ma J."/>
        </authorList>
    </citation>
    <scope>NUCLEOTIDE SEQUENCE [LARGE SCALE GENOMIC DNA]</scope>
    <source>
        <strain evidence="3">JCM 17021</strain>
    </source>
</reference>
<dbReference type="EMBL" id="BAABCN010000002">
    <property type="protein sequence ID" value="GAA3870400.1"/>
    <property type="molecule type" value="Genomic_DNA"/>
</dbReference>
<dbReference type="Gene3D" id="3.90.470.20">
    <property type="entry name" value="4'-phosphopantetheinyl transferase domain"/>
    <property type="match status" value="1"/>
</dbReference>
<gene>
    <name evidence="2" type="ORF">GCM10022381_11990</name>
</gene>
<dbReference type="InterPro" id="IPR037143">
    <property type="entry name" value="4-PPantetheinyl_Trfase_dom_sf"/>
</dbReference>
<name>A0ABP7K9P4_9MICO</name>
<keyword evidence="1 2" id="KW-0808">Transferase</keyword>
<proteinExistence type="predicted"/>
<dbReference type="InterPro" id="IPR050559">
    <property type="entry name" value="P-Pant_transferase_sf"/>
</dbReference>